<sequence length="264" mass="30210">MKIYVGIDIAKLNHFAAAISSDGEIIIEPFKFTNDADGFQLLVSKLESFDKNSLIIGLESTAHYGDNLVRYLVTELYQVCVLNPIKTCQMRKNNVRKTKTDKVDTYVIAKTLMMQDNLRFVSFFDLDMMDLKALGRFRQKTIKQRTRLKIQLTTYVDQVFPEIQYFFKSGLHQHAVYALLKEAPSPKEIASMHMTHLANLLKVNSHGHFTKELAKELRVLAQKSVGANDSAISIQITQTIQQIELLDSQLEKIEAEMTDIMKFN</sequence>
<dbReference type="PANTHER" id="PTHR33055">
    <property type="entry name" value="TRANSPOSASE FOR INSERTION SEQUENCE ELEMENT IS1111A"/>
    <property type="match status" value="1"/>
</dbReference>
<dbReference type="GO" id="GO:0006313">
    <property type="term" value="P:DNA transposition"/>
    <property type="evidence" value="ECO:0007669"/>
    <property type="project" value="InterPro"/>
</dbReference>
<dbReference type="Pfam" id="PF01548">
    <property type="entry name" value="DEDD_Tnp_IS110"/>
    <property type="match status" value="1"/>
</dbReference>
<proteinExistence type="predicted"/>
<evidence type="ECO:0000259" key="1">
    <source>
        <dbReference type="Pfam" id="PF01548"/>
    </source>
</evidence>
<dbReference type="PANTHER" id="PTHR33055:SF15">
    <property type="entry name" value="TRANSPOSASE-RELATED"/>
    <property type="match status" value="1"/>
</dbReference>
<dbReference type="InterPro" id="IPR002525">
    <property type="entry name" value="Transp_IS110-like_N"/>
</dbReference>
<dbReference type="AlphaFoldDB" id="A0A6L6LD93"/>
<organism evidence="2 3">
    <name type="scientific">Roseburia intestinalis</name>
    <dbReference type="NCBI Taxonomy" id="166486"/>
    <lineage>
        <taxon>Bacteria</taxon>
        <taxon>Bacillati</taxon>
        <taxon>Bacillota</taxon>
        <taxon>Clostridia</taxon>
        <taxon>Lachnospirales</taxon>
        <taxon>Lachnospiraceae</taxon>
        <taxon>Roseburia</taxon>
    </lineage>
</organism>
<feature type="domain" description="Transposase IS110-like N-terminal" evidence="1">
    <location>
        <begin position="5"/>
        <end position="161"/>
    </location>
</feature>
<dbReference type="GO" id="GO:0003677">
    <property type="term" value="F:DNA binding"/>
    <property type="evidence" value="ECO:0007669"/>
    <property type="project" value="InterPro"/>
</dbReference>
<dbReference type="EMBL" id="WNAJ01000079">
    <property type="protein sequence ID" value="MTR87332.1"/>
    <property type="molecule type" value="Genomic_DNA"/>
</dbReference>
<dbReference type="RefSeq" id="WP_155220130.1">
    <property type="nucleotide sequence ID" value="NZ_WNAJ01000079.1"/>
</dbReference>
<feature type="non-terminal residue" evidence="2">
    <location>
        <position position="264"/>
    </location>
</feature>
<gene>
    <name evidence="2" type="ORF">GMD50_20525</name>
</gene>
<evidence type="ECO:0000313" key="3">
    <source>
        <dbReference type="Proteomes" id="UP000478483"/>
    </source>
</evidence>
<evidence type="ECO:0000313" key="2">
    <source>
        <dbReference type="EMBL" id="MTR87332.1"/>
    </source>
</evidence>
<protein>
    <submittedName>
        <fullName evidence="2">Transposase</fullName>
    </submittedName>
</protein>
<accession>A0A6L6LD93</accession>
<dbReference type="InterPro" id="IPR047650">
    <property type="entry name" value="Transpos_IS110"/>
</dbReference>
<dbReference type="GO" id="GO:0004803">
    <property type="term" value="F:transposase activity"/>
    <property type="evidence" value="ECO:0007669"/>
    <property type="project" value="InterPro"/>
</dbReference>
<name>A0A6L6LD93_9FIRM</name>
<comment type="caution">
    <text evidence="2">The sequence shown here is derived from an EMBL/GenBank/DDBJ whole genome shotgun (WGS) entry which is preliminary data.</text>
</comment>
<dbReference type="Proteomes" id="UP000478483">
    <property type="component" value="Unassembled WGS sequence"/>
</dbReference>
<reference evidence="2 3" key="1">
    <citation type="journal article" date="2019" name="Nat. Med.">
        <title>A library of human gut bacterial isolates paired with longitudinal multiomics data enables mechanistic microbiome research.</title>
        <authorList>
            <person name="Poyet M."/>
            <person name="Groussin M."/>
            <person name="Gibbons S.M."/>
            <person name="Avila-Pacheco J."/>
            <person name="Jiang X."/>
            <person name="Kearney S.M."/>
            <person name="Perrotta A.R."/>
            <person name="Berdy B."/>
            <person name="Zhao S."/>
            <person name="Lieberman T.D."/>
            <person name="Swanson P.K."/>
            <person name="Smith M."/>
            <person name="Roesemann S."/>
            <person name="Alexander J.E."/>
            <person name="Rich S.A."/>
            <person name="Livny J."/>
            <person name="Vlamakis H."/>
            <person name="Clish C."/>
            <person name="Bullock K."/>
            <person name="Deik A."/>
            <person name="Scott J."/>
            <person name="Pierce K.A."/>
            <person name="Xavier R.J."/>
            <person name="Alm E.J."/>
        </authorList>
    </citation>
    <scope>NUCLEOTIDE SEQUENCE [LARGE SCALE GENOMIC DNA]</scope>
    <source>
        <strain evidence="2 3">BIOML-A1</strain>
    </source>
</reference>